<protein>
    <submittedName>
        <fullName evidence="2">Uncharacterized protein</fullName>
    </submittedName>
</protein>
<dbReference type="Proteomes" id="UP001172102">
    <property type="component" value="Unassembled WGS sequence"/>
</dbReference>
<evidence type="ECO:0000256" key="1">
    <source>
        <dbReference type="SAM" id="MobiDB-lite"/>
    </source>
</evidence>
<comment type="caution">
    <text evidence="2">The sequence shown here is derived from an EMBL/GenBank/DDBJ whole genome shotgun (WGS) entry which is preliminary data.</text>
</comment>
<sequence>MQWPHTLARPIESRPQASRRCSSNPARALTQSYMKNLLSDEPAIHNTRPQFVARDIRHGLRSRPGTRKQNKIGMGLPSTTRRYRSCVAMASSEPCLKYEASKILSGSACKSRGSMERLVQTQWPARPQLNAAGSTTCYSRATAITHSSGKLVHQRASLPQVGTSSWPTVLLAQPAVGISVARVGPDHVLIAVNYSRLHAEHVVPLATRFPQIPTPPFDTMFHAITGCTVSSPDPSRSY</sequence>
<proteinExistence type="predicted"/>
<evidence type="ECO:0000313" key="2">
    <source>
        <dbReference type="EMBL" id="KAK0720113.1"/>
    </source>
</evidence>
<gene>
    <name evidence="2" type="ORF">B0H67DRAFT_176595</name>
</gene>
<dbReference type="AlphaFoldDB" id="A0AA40AQF1"/>
<feature type="region of interest" description="Disordered" evidence="1">
    <location>
        <begin position="1"/>
        <end position="25"/>
    </location>
</feature>
<keyword evidence="3" id="KW-1185">Reference proteome</keyword>
<reference evidence="2" key="1">
    <citation type="submission" date="2023-06" db="EMBL/GenBank/DDBJ databases">
        <title>Genome-scale phylogeny and comparative genomics of the fungal order Sordariales.</title>
        <authorList>
            <consortium name="Lawrence Berkeley National Laboratory"/>
            <person name="Hensen N."/>
            <person name="Bonometti L."/>
            <person name="Westerberg I."/>
            <person name="Brannstrom I.O."/>
            <person name="Guillou S."/>
            <person name="Cros-Aarteil S."/>
            <person name="Calhoun S."/>
            <person name="Haridas S."/>
            <person name="Kuo A."/>
            <person name="Mondo S."/>
            <person name="Pangilinan J."/>
            <person name="Riley R."/>
            <person name="Labutti K."/>
            <person name="Andreopoulos B."/>
            <person name="Lipzen A."/>
            <person name="Chen C."/>
            <person name="Yanf M."/>
            <person name="Daum C."/>
            <person name="Ng V."/>
            <person name="Clum A."/>
            <person name="Steindorff A."/>
            <person name="Ohm R."/>
            <person name="Martin F."/>
            <person name="Silar P."/>
            <person name="Natvig D."/>
            <person name="Lalanne C."/>
            <person name="Gautier V."/>
            <person name="Ament-Velasquez S.L."/>
            <person name="Kruys A."/>
            <person name="Hutchinson M.I."/>
            <person name="Powell A.J."/>
            <person name="Barry K."/>
            <person name="Miller A.N."/>
            <person name="Grigoriev I.V."/>
            <person name="Debuchy R."/>
            <person name="Gladieux P."/>
            <person name="Thoren M.H."/>
            <person name="Johannesson H."/>
        </authorList>
    </citation>
    <scope>NUCLEOTIDE SEQUENCE</scope>
    <source>
        <strain evidence="2">SMH4607-1</strain>
    </source>
</reference>
<dbReference type="EMBL" id="JAUKUA010000003">
    <property type="protein sequence ID" value="KAK0720113.1"/>
    <property type="molecule type" value="Genomic_DNA"/>
</dbReference>
<name>A0AA40AQF1_9PEZI</name>
<accession>A0AA40AQF1</accession>
<organism evidence="2 3">
    <name type="scientific">Lasiosphaeris hirsuta</name>
    <dbReference type="NCBI Taxonomy" id="260670"/>
    <lineage>
        <taxon>Eukaryota</taxon>
        <taxon>Fungi</taxon>
        <taxon>Dikarya</taxon>
        <taxon>Ascomycota</taxon>
        <taxon>Pezizomycotina</taxon>
        <taxon>Sordariomycetes</taxon>
        <taxon>Sordariomycetidae</taxon>
        <taxon>Sordariales</taxon>
        <taxon>Lasiosphaeriaceae</taxon>
        <taxon>Lasiosphaeris</taxon>
    </lineage>
</organism>
<evidence type="ECO:0000313" key="3">
    <source>
        <dbReference type="Proteomes" id="UP001172102"/>
    </source>
</evidence>
<feature type="compositionally biased region" description="Polar residues" evidence="1">
    <location>
        <begin position="15"/>
        <end position="25"/>
    </location>
</feature>